<comment type="caution">
    <text evidence="2">The sequence shown here is derived from an EMBL/GenBank/DDBJ whole genome shotgun (WGS) entry which is preliminary data.</text>
</comment>
<dbReference type="AlphaFoldDB" id="A0A8J6CS26"/>
<evidence type="ECO:0000313" key="3">
    <source>
        <dbReference type="Proteomes" id="UP000701853"/>
    </source>
</evidence>
<name>A0A8J6CS26_9ROSI</name>
<dbReference type="InterPro" id="IPR056789">
    <property type="entry name" value="LRR_R13L1-DRL21"/>
</dbReference>
<protein>
    <recommendedName>
        <fullName evidence="1">R13L1/DRL21-like LRR repeat region domain-containing protein</fullName>
    </recommendedName>
</protein>
<dbReference type="SUPFAM" id="SSF52058">
    <property type="entry name" value="L domain-like"/>
    <property type="match status" value="1"/>
</dbReference>
<evidence type="ECO:0000259" key="1">
    <source>
        <dbReference type="Pfam" id="PF25019"/>
    </source>
</evidence>
<evidence type="ECO:0000313" key="2">
    <source>
        <dbReference type="EMBL" id="KAG8481296.1"/>
    </source>
</evidence>
<dbReference type="InterPro" id="IPR032675">
    <property type="entry name" value="LRR_dom_sf"/>
</dbReference>
<sequence length="291" mass="32818">MNLDIKGCDGLDYMPCGLGQITCLQTLPKFVVGKRGREVGQLRELKGLKNLKGQLKVSCLEYAGTPELGSTYLKDKLYLKSLWNDFECLQPHPNLDTLVVHGYQGSKISCWLSSIMNLTELCLEFCFKCKHLPPLHQLSSLKVLKLLVLGLESLEDLSNKSTTIFFPSLEEVHIHDCPNLKEWWRPGDVGEASNAHLPCFHHLTYLIIECCPNLTSMPLFPPVRKLKLRKTGSKPLQKTMKLKSTTIKASSSAFPPFSKLESLDFQEIEDLDSMPSLHQLSSLQVLKLHKL</sequence>
<gene>
    <name evidence="2" type="ORF">CXB51_026092</name>
</gene>
<keyword evidence="3" id="KW-1185">Reference proteome</keyword>
<dbReference type="Pfam" id="PF25019">
    <property type="entry name" value="LRR_R13L1-DRL21"/>
    <property type="match status" value="1"/>
</dbReference>
<dbReference type="PANTHER" id="PTHR47186">
    <property type="entry name" value="LEUCINE-RICH REPEAT-CONTAINING PROTEIN 57"/>
    <property type="match status" value="1"/>
</dbReference>
<accession>A0A8J6CS26</accession>
<dbReference type="Proteomes" id="UP000701853">
    <property type="component" value="Chromosome 10"/>
</dbReference>
<dbReference type="OrthoDB" id="1000628at2759"/>
<proteinExistence type="predicted"/>
<reference evidence="2 3" key="1">
    <citation type="journal article" date="2021" name="bioRxiv">
        <title>The Gossypium anomalum genome as a resource for cotton improvement and evolutionary analysis of hybrid incompatibility.</title>
        <authorList>
            <person name="Grover C.E."/>
            <person name="Yuan D."/>
            <person name="Arick M.A."/>
            <person name="Miller E.R."/>
            <person name="Hu G."/>
            <person name="Peterson D.G."/>
            <person name="Wendel J.F."/>
            <person name="Udall J.A."/>
        </authorList>
    </citation>
    <scope>NUCLEOTIDE SEQUENCE [LARGE SCALE GENOMIC DNA]</scope>
    <source>
        <strain evidence="2">JFW-Udall</strain>
        <tissue evidence="2">Leaf</tissue>
    </source>
</reference>
<feature type="domain" description="R13L1/DRL21-like LRR repeat region" evidence="1">
    <location>
        <begin position="42"/>
        <end position="146"/>
    </location>
</feature>
<dbReference type="PANTHER" id="PTHR47186:SF18">
    <property type="entry name" value="RX N-TERMINAL DOMAIN-CONTAINING PROTEIN"/>
    <property type="match status" value="1"/>
</dbReference>
<organism evidence="2 3">
    <name type="scientific">Gossypium anomalum</name>
    <dbReference type="NCBI Taxonomy" id="47600"/>
    <lineage>
        <taxon>Eukaryota</taxon>
        <taxon>Viridiplantae</taxon>
        <taxon>Streptophyta</taxon>
        <taxon>Embryophyta</taxon>
        <taxon>Tracheophyta</taxon>
        <taxon>Spermatophyta</taxon>
        <taxon>Magnoliopsida</taxon>
        <taxon>eudicotyledons</taxon>
        <taxon>Gunneridae</taxon>
        <taxon>Pentapetalae</taxon>
        <taxon>rosids</taxon>
        <taxon>malvids</taxon>
        <taxon>Malvales</taxon>
        <taxon>Malvaceae</taxon>
        <taxon>Malvoideae</taxon>
        <taxon>Gossypium</taxon>
    </lineage>
</organism>
<dbReference type="Gene3D" id="3.80.10.10">
    <property type="entry name" value="Ribonuclease Inhibitor"/>
    <property type="match status" value="1"/>
</dbReference>
<dbReference type="EMBL" id="JAHUZN010000010">
    <property type="protein sequence ID" value="KAG8481296.1"/>
    <property type="molecule type" value="Genomic_DNA"/>
</dbReference>